<evidence type="ECO:0000313" key="1">
    <source>
        <dbReference type="EMBL" id="CEF41148.1"/>
    </source>
</evidence>
<accession>A0A0U5ETH9</accession>
<keyword evidence="2" id="KW-1185">Reference proteome</keyword>
<evidence type="ECO:0000313" key="2">
    <source>
        <dbReference type="Proteomes" id="UP000056109"/>
    </source>
</evidence>
<gene>
    <name evidence="1" type="ORF">ASN_1816</name>
</gene>
<proteinExistence type="predicted"/>
<dbReference type="PATRIC" id="fig|446692.3.peg.1863"/>
<organism evidence="1 2">
    <name type="scientific">Acetobacter senegalensis</name>
    <dbReference type="NCBI Taxonomy" id="446692"/>
    <lineage>
        <taxon>Bacteria</taxon>
        <taxon>Pseudomonadati</taxon>
        <taxon>Pseudomonadota</taxon>
        <taxon>Alphaproteobacteria</taxon>
        <taxon>Acetobacterales</taxon>
        <taxon>Acetobacteraceae</taxon>
        <taxon>Acetobacter</taxon>
    </lineage>
</organism>
<reference evidence="2" key="1">
    <citation type="submission" date="2014-09" db="EMBL/GenBank/DDBJ databases">
        <authorList>
            <person name="Illeghems K.G."/>
        </authorList>
    </citation>
    <scope>NUCLEOTIDE SEQUENCE [LARGE SCALE GENOMIC DNA]</scope>
    <source>
        <strain evidence="2">108B</strain>
    </source>
</reference>
<dbReference type="RefSeq" id="WP_058987857.1">
    <property type="nucleotide sequence ID" value="NZ_LN606600.1"/>
</dbReference>
<dbReference type="EMBL" id="LN606600">
    <property type="protein sequence ID" value="CEF41148.1"/>
    <property type="molecule type" value="Genomic_DNA"/>
</dbReference>
<dbReference type="KEGG" id="asz:ASN_1816"/>
<dbReference type="AlphaFoldDB" id="A0A0U5ETH9"/>
<sequence>MKLAKIGAYLRQPTTLIAVGLVLGTGVADWFGSLPEVTSIALLAAALPLLAVSDTSGILAKLSADRDGLAAIVHALTTHKDIGPAAIKVASDAVPGGALLAAAATALAQQQTAASAPAKKASGIGGSAAGLLLLIGLSGSLVACSGDQLIQRKQAVYSLSLSYSAAAQMAADYEHNVAADPAVVAKLKPAFQKAHDLIAPLDDAAAKGDPLPQAAVEAAQAALDAARKLLPSTTN</sequence>
<dbReference type="Proteomes" id="UP000056109">
    <property type="component" value="Chromosome I"/>
</dbReference>
<name>A0A0U5ETH9_9PROT</name>
<dbReference type="GeneID" id="34782878"/>
<protein>
    <submittedName>
        <fullName evidence="1">Uncharacterized protein</fullName>
    </submittedName>
</protein>